<organism evidence="2 4">
    <name type="scientific">Staphylococcus edaphicus</name>
    <dbReference type="NCBI Taxonomy" id="1955013"/>
    <lineage>
        <taxon>Bacteria</taxon>
        <taxon>Bacillati</taxon>
        <taxon>Bacillota</taxon>
        <taxon>Bacilli</taxon>
        <taxon>Bacillales</taxon>
        <taxon>Staphylococcaceae</taxon>
        <taxon>Staphylococcus</taxon>
    </lineage>
</organism>
<dbReference type="InterPro" id="IPR029068">
    <property type="entry name" value="Glyas_Bleomycin-R_OHBP_Dase"/>
</dbReference>
<protein>
    <submittedName>
        <fullName evidence="2">Glyoxalase</fullName>
    </submittedName>
</protein>
<evidence type="ECO:0000313" key="4">
    <source>
        <dbReference type="Proteomes" id="UP000223828"/>
    </source>
</evidence>
<proteinExistence type="predicted"/>
<dbReference type="AlphaFoldDB" id="A0A2C6WM58"/>
<keyword evidence="5" id="KW-1185">Reference proteome</keyword>
<dbReference type="SUPFAM" id="SSF54593">
    <property type="entry name" value="Glyoxalase/Bleomycin resistance protein/Dihydroxybiphenyl dioxygenase"/>
    <property type="match status" value="1"/>
</dbReference>
<reference evidence="2" key="1">
    <citation type="journal article" date="2017" name="Appl. Environ. Microbiol.">
        <title>Staphylococcus edaphicus sp. nov., isolated in Antarctica, harbours mecC gene and genomic islands with suspected role in adaptation to extreme environment.</title>
        <authorList>
            <person name="Pantucek R."/>
            <person name="Sedlacek I."/>
            <person name="Indrakova A."/>
            <person name="Vrbovska V."/>
            <person name="Maslanova I."/>
            <person name="Kovarovic V."/>
            <person name="Svec P."/>
            <person name="Kralova S."/>
            <person name="Kristofova L."/>
            <person name="Keklakova J."/>
            <person name="Petras P."/>
            <person name="Doskar J."/>
        </authorList>
    </citation>
    <scope>NUCLEOTIDE SEQUENCE</scope>
    <source>
        <strain evidence="2">CCM 8730</strain>
    </source>
</reference>
<reference evidence="2" key="3">
    <citation type="submission" date="2017-10" db="EMBL/GenBank/DDBJ databases">
        <authorList>
            <person name="Vrbovska V."/>
            <person name="Kovarovic V."/>
            <person name="Indrakova A."/>
        </authorList>
    </citation>
    <scope>NUCLEOTIDE SEQUENCE</scope>
    <source>
        <strain evidence="2">CCM 8730</strain>
    </source>
</reference>
<reference evidence="3" key="4">
    <citation type="submission" date="2022-03" db="EMBL/GenBank/DDBJ databases">
        <title>Complete Genome Sequence of Staphylococcus edaphicus strain CCM 8731.</title>
        <authorList>
            <person name="Rimmer C.O."/>
            <person name="Thomas J.C."/>
        </authorList>
    </citation>
    <scope>NUCLEOTIDE SEQUENCE</scope>
    <source>
        <strain evidence="3">CCM 8731</strain>
    </source>
</reference>
<dbReference type="PANTHER" id="PTHR36503">
    <property type="entry name" value="BLR2520 PROTEIN"/>
    <property type="match status" value="1"/>
</dbReference>
<name>A0A2C6WM58_9STAP</name>
<dbReference type="PANTHER" id="PTHR36503:SF2">
    <property type="entry name" value="BLR2408 PROTEIN"/>
    <property type="match status" value="1"/>
</dbReference>
<dbReference type="Proteomes" id="UP001056588">
    <property type="component" value="Chromosome"/>
</dbReference>
<dbReference type="InterPro" id="IPR037523">
    <property type="entry name" value="VOC_core"/>
</dbReference>
<feature type="domain" description="VOC" evidence="1">
    <location>
        <begin position="4"/>
        <end position="126"/>
    </location>
</feature>
<reference evidence="4" key="2">
    <citation type="submission" date="2017-10" db="EMBL/GenBank/DDBJ databases">
        <title>Staphylococcus edaphicus sp. nov., isolated in Antarctica, harbouring mecC gene and genomic islands essential in adaptation to extreme environment.</title>
        <authorList>
            <person name="Pantucek R."/>
            <person name="Sedlacek I."/>
            <person name="Indrakova A."/>
            <person name="Vrbovska V."/>
            <person name="Maslanova I."/>
            <person name="Kovarovic V."/>
            <person name="Svec P."/>
            <person name="Kralova S."/>
            <person name="Kristofova L."/>
            <person name="Keklakova J."/>
            <person name="Petras P."/>
            <person name="Doskar J."/>
        </authorList>
    </citation>
    <scope>NUCLEOTIDE SEQUENCE [LARGE SCALE GENOMIC DNA]</scope>
    <source>
        <strain evidence="4">CCM 5085</strain>
    </source>
</reference>
<accession>A0A2C6WM58</accession>
<evidence type="ECO:0000313" key="3">
    <source>
        <dbReference type="EMBL" id="UQW81836.1"/>
    </source>
</evidence>
<dbReference type="RefSeq" id="WP_099091366.1">
    <property type="nucleotide sequence ID" value="NZ_CP093217.1"/>
</dbReference>
<dbReference type="PROSITE" id="PS51819">
    <property type="entry name" value="VOC"/>
    <property type="match status" value="1"/>
</dbReference>
<dbReference type="EMBL" id="CP093217">
    <property type="protein sequence ID" value="UQW81836.1"/>
    <property type="molecule type" value="Genomic_DNA"/>
</dbReference>
<dbReference type="EMBL" id="MRZN01000032">
    <property type="protein sequence ID" value="PHK48527.1"/>
    <property type="molecule type" value="Genomic_DNA"/>
</dbReference>
<evidence type="ECO:0000259" key="1">
    <source>
        <dbReference type="PROSITE" id="PS51819"/>
    </source>
</evidence>
<dbReference type="OrthoDB" id="9798430at2"/>
<gene>
    <name evidence="2" type="ORF">BTJ66_13010</name>
    <name evidence="3" type="ORF">MNY58_01595</name>
</gene>
<dbReference type="Gene3D" id="3.10.180.10">
    <property type="entry name" value="2,3-Dihydroxybiphenyl 1,2-Dioxygenase, domain 1"/>
    <property type="match status" value="1"/>
</dbReference>
<dbReference type="Proteomes" id="UP000223828">
    <property type="component" value="Unassembled WGS sequence"/>
</dbReference>
<sequence length="126" mass="14035">MNIQSAWLNLPVENLEQSASFFKKIGFTIKKNEAVLDKMRGIETVDHKIIMLIEQAQFKKVAQLSRLGENEALVSISVKESKEVDTLLNLVETAGGKVLQRGTNHEGFYGGLFSDIDGHLFNVIAM</sequence>
<evidence type="ECO:0000313" key="2">
    <source>
        <dbReference type="EMBL" id="PHK48527.1"/>
    </source>
</evidence>
<evidence type="ECO:0000313" key="5">
    <source>
        <dbReference type="Proteomes" id="UP001056588"/>
    </source>
</evidence>